<evidence type="ECO:0008006" key="5">
    <source>
        <dbReference type="Google" id="ProtNLM"/>
    </source>
</evidence>
<evidence type="ECO:0000313" key="2">
    <source>
        <dbReference type="EMBL" id="GAL75218.1"/>
    </source>
</evidence>
<gene>
    <name evidence="2" type="ORF">JCM19275_379</name>
    <name evidence="1" type="ORF">JCM19314_3198</name>
</gene>
<evidence type="ECO:0000313" key="1">
    <source>
        <dbReference type="EMBL" id="GAK99167.1"/>
    </source>
</evidence>
<dbReference type="Proteomes" id="UP000029647">
    <property type="component" value="Unassembled WGS sequence"/>
</dbReference>
<reference evidence="3 4" key="1">
    <citation type="journal article" date="2014" name="Genome Announc.">
        <title>Draft Genome Sequences of Marine Flavobacterium Nonlabens Strains NR17, NR24, NR27, NR32, NR33, and Ara13.</title>
        <authorList>
            <person name="Nakanishi M."/>
            <person name="Meirelles P."/>
            <person name="Suzuki R."/>
            <person name="Takatani N."/>
            <person name="Mino S."/>
            <person name="Suda W."/>
            <person name="Oshima K."/>
            <person name="Hattori M."/>
            <person name="Ohkuma M."/>
            <person name="Hosokawa M."/>
            <person name="Miyashita K."/>
            <person name="Thompson F.L."/>
            <person name="Niwa A."/>
            <person name="Sawabe T."/>
            <person name="Sawabe T."/>
        </authorList>
    </citation>
    <scope>NUCLEOTIDE SEQUENCE [LARGE SCALE GENOMIC DNA]</scope>
    <source>
        <strain evidence="2">JCM 19275</strain>
        <strain evidence="1">JCM 19314</strain>
        <strain evidence="4">JCM19275</strain>
        <strain evidence="3">JCM19314</strain>
    </source>
</reference>
<dbReference type="EMBL" id="BBNT01000004">
    <property type="protein sequence ID" value="GAL75218.1"/>
    <property type="molecule type" value="Genomic_DNA"/>
</dbReference>
<sequence>MLSTAQVQRVQIKGTISSELNTDLSGITIFNNSSLEGTVTNDSGVFYIDVKKEINYPLRQFNLNHSL</sequence>
<organism evidence="1 3">
    <name type="scientific">Nonlabens ulvanivorans</name>
    <name type="common">Persicivirga ulvanivorans</name>
    <dbReference type="NCBI Taxonomy" id="906888"/>
    <lineage>
        <taxon>Bacteria</taxon>
        <taxon>Pseudomonadati</taxon>
        <taxon>Bacteroidota</taxon>
        <taxon>Flavobacteriia</taxon>
        <taxon>Flavobacteriales</taxon>
        <taxon>Flavobacteriaceae</taxon>
        <taxon>Nonlabens</taxon>
    </lineage>
</organism>
<proteinExistence type="predicted"/>
<evidence type="ECO:0000313" key="3">
    <source>
        <dbReference type="Proteomes" id="UP000029226"/>
    </source>
</evidence>
<dbReference type="Proteomes" id="UP000029226">
    <property type="component" value="Unassembled WGS sequence"/>
</dbReference>
<protein>
    <recommendedName>
        <fullName evidence="5">TonB-dependent receptor</fullName>
    </recommendedName>
</protein>
<dbReference type="AlphaFoldDB" id="A0A090QAA5"/>
<name>A0A090QAA5_NONUL</name>
<dbReference type="EMBL" id="BBMM01000001">
    <property type="protein sequence ID" value="GAK99167.1"/>
    <property type="molecule type" value="Genomic_DNA"/>
</dbReference>
<accession>A0A090QAA5</accession>
<evidence type="ECO:0000313" key="4">
    <source>
        <dbReference type="Proteomes" id="UP000029647"/>
    </source>
</evidence>
<comment type="caution">
    <text evidence="1">The sequence shown here is derived from an EMBL/GenBank/DDBJ whole genome shotgun (WGS) entry which is preliminary data.</text>
</comment>